<keyword evidence="10 13" id="KW-0472">Membrane</keyword>
<proteinExistence type="inferred from homology"/>
<name>A0AAJ0BV71_9PEZI</name>
<keyword evidence="6" id="KW-0677">Repeat</keyword>
<feature type="transmembrane region" description="Helical" evidence="13">
    <location>
        <begin position="208"/>
        <end position="227"/>
    </location>
</feature>
<evidence type="ECO:0000256" key="1">
    <source>
        <dbReference type="ARBA" id="ARBA00004141"/>
    </source>
</evidence>
<evidence type="ECO:0000256" key="6">
    <source>
        <dbReference type="ARBA" id="ARBA00022737"/>
    </source>
</evidence>
<dbReference type="GO" id="GO:0005524">
    <property type="term" value="F:ATP binding"/>
    <property type="evidence" value="ECO:0007669"/>
    <property type="project" value="UniProtKB-KW"/>
</dbReference>
<dbReference type="InterPro" id="IPR027417">
    <property type="entry name" value="P-loop_NTPase"/>
</dbReference>
<comment type="similarity">
    <text evidence="3">Belongs to the ABC transporter superfamily. ABCB family. Multidrug resistance exporter (TC 3.A.1.201) subfamily.</text>
</comment>
<dbReference type="InterPro" id="IPR039421">
    <property type="entry name" value="Type_1_exporter"/>
</dbReference>
<accession>A0AAJ0BV71</accession>
<keyword evidence="7" id="KW-0547">Nucleotide-binding</keyword>
<feature type="transmembrane region" description="Helical" evidence="13">
    <location>
        <begin position="55"/>
        <end position="86"/>
    </location>
</feature>
<dbReference type="InterPro" id="IPR011527">
    <property type="entry name" value="ABC1_TM_dom"/>
</dbReference>
<evidence type="ECO:0000313" key="16">
    <source>
        <dbReference type="EMBL" id="KAK1765083.1"/>
    </source>
</evidence>
<organism evidence="16 17">
    <name type="scientific">Phialemonium atrogriseum</name>
    <dbReference type="NCBI Taxonomy" id="1093897"/>
    <lineage>
        <taxon>Eukaryota</taxon>
        <taxon>Fungi</taxon>
        <taxon>Dikarya</taxon>
        <taxon>Ascomycota</taxon>
        <taxon>Pezizomycotina</taxon>
        <taxon>Sordariomycetes</taxon>
        <taxon>Sordariomycetidae</taxon>
        <taxon>Cephalothecales</taxon>
        <taxon>Cephalothecaceae</taxon>
        <taxon>Phialemonium</taxon>
    </lineage>
</organism>
<gene>
    <name evidence="16" type="ORF">QBC33DRAFT_594051</name>
</gene>
<feature type="transmembrane region" description="Helical" evidence="13">
    <location>
        <begin position="960"/>
        <end position="980"/>
    </location>
</feature>
<dbReference type="PROSITE" id="PS00211">
    <property type="entry name" value="ABC_TRANSPORTER_1"/>
    <property type="match status" value="2"/>
</dbReference>
<dbReference type="Gene3D" id="1.20.1560.10">
    <property type="entry name" value="ABC transporter type 1, transmembrane domain"/>
    <property type="match status" value="2"/>
</dbReference>
<feature type="compositionally biased region" description="Polar residues" evidence="12">
    <location>
        <begin position="1"/>
        <end position="13"/>
    </location>
</feature>
<dbReference type="RefSeq" id="XP_060281296.1">
    <property type="nucleotide sequence ID" value="XM_060431770.1"/>
</dbReference>
<dbReference type="PROSITE" id="PS50893">
    <property type="entry name" value="ABC_TRANSPORTER_2"/>
    <property type="match status" value="2"/>
</dbReference>
<protein>
    <submittedName>
        <fullName evidence="16">P-loop containing nucleoside triphosphate hydrolase protein</fullName>
    </submittedName>
</protein>
<feature type="transmembrane region" description="Helical" evidence="13">
    <location>
        <begin position="844"/>
        <end position="862"/>
    </location>
</feature>
<evidence type="ECO:0000256" key="13">
    <source>
        <dbReference type="SAM" id="Phobius"/>
    </source>
</evidence>
<evidence type="ECO:0000256" key="12">
    <source>
        <dbReference type="SAM" id="MobiDB-lite"/>
    </source>
</evidence>
<dbReference type="FunFam" id="1.20.1560.10:FF:000057">
    <property type="entry name" value="ABC multidrug transporter SitT"/>
    <property type="match status" value="2"/>
</dbReference>
<feature type="transmembrane region" description="Helical" evidence="13">
    <location>
        <begin position="106"/>
        <end position="127"/>
    </location>
</feature>
<dbReference type="EMBL" id="MU839017">
    <property type="protein sequence ID" value="KAK1765083.1"/>
    <property type="molecule type" value="Genomic_DNA"/>
</dbReference>
<dbReference type="GO" id="GO:0015421">
    <property type="term" value="F:ABC-type oligopeptide transporter activity"/>
    <property type="evidence" value="ECO:0007669"/>
    <property type="project" value="TreeGrafter"/>
</dbReference>
<evidence type="ECO:0000259" key="14">
    <source>
        <dbReference type="PROSITE" id="PS50893"/>
    </source>
</evidence>
<evidence type="ECO:0000259" key="15">
    <source>
        <dbReference type="PROSITE" id="PS50929"/>
    </source>
</evidence>
<dbReference type="FunFam" id="3.40.50.300:FF:000913">
    <property type="entry name" value="ABC multidrug transporter SitT"/>
    <property type="match status" value="1"/>
</dbReference>
<evidence type="ECO:0000256" key="11">
    <source>
        <dbReference type="ARBA" id="ARBA00023180"/>
    </source>
</evidence>
<dbReference type="FunFam" id="3.40.50.300:FF:001530">
    <property type="entry name" value="ABC multidrug transporter (Eurofung)"/>
    <property type="match status" value="1"/>
</dbReference>
<comment type="subcellular location">
    <subcellularLocation>
        <location evidence="2">Endomembrane system</location>
    </subcellularLocation>
    <subcellularLocation>
        <location evidence="1">Membrane</location>
        <topology evidence="1">Multi-pass membrane protein</topology>
    </subcellularLocation>
</comment>
<evidence type="ECO:0000256" key="5">
    <source>
        <dbReference type="ARBA" id="ARBA00022692"/>
    </source>
</evidence>
<keyword evidence="17" id="KW-1185">Reference proteome</keyword>
<dbReference type="PANTHER" id="PTHR43394">
    <property type="entry name" value="ATP-DEPENDENT PERMEASE MDL1, MITOCHONDRIAL"/>
    <property type="match status" value="1"/>
</dbReference>
<feature type="region of interest" description="Disordered" evidence="12">
    <location>
        <begin position="1"/>
        <end position="35"/>
    </location>
</feature>
<comment type="caution">
    <text evidence="16">The sequence shown here is derived from an EMBL/GenBank/DDBJ whole genome shotgun (WGS) entry which is preliminary data.</text>
</comment>
<keyword evidence="9 13" id="KW-1133">Transmembrane helix</keyword>
<evidence type="ECO:0000256" key="7">
    <source>
        <dbReference type="ARBA" id="ARBA00022741"/>
    </source>
</evidence>
<feature type="transmembrane region" description="Helical" evidence="13">
    <location>
        <begin position="182"/>
        <end position="202"/>
    </location>
</feature>
<dbReference type="InterPro" id="IPR017871">
    <property type="entry name" value="ABC_transporter-like_CS"/>
</dbReference>
<dbReference type="PANTHER" id="PTHR43394:SF27">
    <property type="entry name" value="ATP-DEPENDENT TRANSLOCASE ABCB1-LIKE"/>
    <property type="match status" value="1"/>
</dbReference>
<feature type="transmembrane region" description="Helical" evidence="13">
    <location>
        <begin position="696"/>
        <end position="721"/>
    </location>
</feature>
<dbReference type="Pfam" id="PF00005">
    <property type="entry name" value="ABC_tran"/>
    <property type="match status" value="2"/>
</dbReference>
<feature type="transmembrane region" description="Helical" evidence="13">
    <location>
        <begin position="922"/>
        <end position="948"/>
    </location>
</feature>
<dbReference type="GO" id="GO:0005743">
    <property type="term" value="C:mitochondrial inner membrane"/>
    <property type="evidence" value="ECO:0007669"/>
    <property type="project" value="TreeGrafter"/>
</dbReference>
<dbReference type="CDD" id="cd03249">
    <property type="entry name" value="ABC_MTABC3_MDL1_MDL2"/>
    <property type="match status" value="1"/>
</dbReference>
<evidence type="ECO:0000256" key="9">
    <source>
        <dbReference type="ARBA" id="ARBA00022989"/>
    </source>
</evidence>
<feature type="domain" description="ABC transmembrane type-1" evidence="15">
    <location>
        <begin position="702"/>
        <end position="988"/>
    </location>
</feature>
<evidence type="ECO:0000256" key="8">
    <source>
        <dbReference type="ARBA" id="ARBA00022840"/>
    </source>
</evidence>
<keyword evidence="4" id="KW-0813">Transport</keyword>
<dbReference type="InterPro" id="IPR003593">
    <property type="entry name" value="AAA+_ATPase"/>
</dbReference>
<dbReference type="SUPFAM" id="SSF90123">
    <property type="entry name" value="ABC transporter transmembrane region"/>
    <property type="match status" value="2"/>
</dbReference>
<evidence type="ECO:0000313" key="17">
    <source>
        <dbReference type="Proteomes" id="UP001244011"/>
    </source>
</evidence>
<dbReference type="Proteomes" id="UP001244011">
    <property type="component" value="Unassembled WGS sequence"/>
</dbReference>
<dbReference type="SMART" id="SM00382">
    <property type="entry name" value="AAA"/>
    <property type="match status" value="2"/>
</dbReference>
<feature type="compositionally biased region" description="Basic and acidic residues" evidence="12">
    <location>
        <begin position="16"/>
        <end position="33"/>
    </location>
</feature>
<dbReference type="SUPFAM" id="SSF52540">
    <property type="entry name" value="P-loop containing nucleoside triphosphate hydrolases"/>
    <property type="match status" value="2"/>
</dbReference>
<dbReference type="CDD" id="cd18578">
    <property type="entry name" value="ABC_6TM_Pgp_ABCB1_D2_like"/>
    <property type="match status" value="1"/>
</dbReference>
<feature type="transmembrane region" description="Helical" evidence="13">
    <location>
        <begin position="741"/>
        <end position="768"/>
    </location>
</feature>
<feature type="transmembrane region" description="Helical" evidence="13">
    <location>
        <begin position="815"/>
        <end position="838"/>
    </location>
</feature>
<sequence length="1293" mass="140256">MLQGTNHSNQLTDGSDAEKDSCTLPAHDGKDAGKQNSSAFRSYLRVFTYSDRIGWLLNSAAFICMIAAGALLPLMDLIFGNFVTVFNNFTIGASSPEDYRSDVNKYTLWFVYLFLAKFALTYAWTLLISTNAIRTTKNLRVAFLRQALRQEVAFFESSEAGSVSSSVTTNGNLVNQGISEKLGLTIQAISTFFAAFAVAFAVQWKLTLITICIVPAILVVTVVCSTIDTIQETSMLAIYSRAGQLAEEVFSSIRTVHAFWAYPKLSSKYGAILAEARVIGNKKSPNYAVLFSVEFFCVYSGYGLAFWQGLRMYNSGEISEPGKVVTVIFAVIVAAQALSQVAPHTVTISKAAAAAHELFRMIDRRSNIDSLSTDGLRPNECRGDIEFRDVSFAYPSRPDVPVLKGLSLRVPADKTTAIVGASGSGKSTIVGLLERWFSPLQGSVTLDGKKVDEYNIQWLRTRIRLVQQEPVLFNGTVFQNVAHGLAGTPMAKLPDEEKRKLVEEACRAAYAQEFVEKLPKRYDTEVGQRGATLSGGQKQRLAIARSVISNPRVLLLDEATSALDPNAERVVQRALNNVAVGRTMVVIAHRLSTIRDADNIVVLSRGDVVEQGAHDDLIAQGGVYSRLVRAQDLGQENDMSAALDQAEEKEKLALSKTLSVRETLGEAGAAPEAPENAISYSLLKCLAIIIGEQRSLWGVSGLLAVGCIVGGATYPVLAILFSRVMDAFSLSGTEMIKQGDFYSLMLFVLALANLVAYAALGWVCNVIAQEIMQSYRHELFNSIMRQDMSFFDRPGNTTGALVSRLSTEPTHLQELLSMNVGLILIIVVNVMSSCILAIVTGWKLGLVLVFGALPLLMFSGYLRIRLEFKLDDDTASRFADSAGIASEAVTAVRTVSSLALERDIIGRFEESLRRIAGTSAAALGWTMLWYSLSQSVSFLCMGLGFWYGGRLISFGEYTAAQFYTVFIAVVFSGEAAAILFQYSTSITKARGAANHIFRLRAAVPREMRDDVPPTAAGEDGEGGSRRRRPAPEVEFRDVEFHYPQRPGVPVLRGVSTRIRPGQFVALVGASGCGKTTAVSLLERFYEPTCGVVAVDGADAASVHLGLHRRGVALVQQEPVLYQGSIRENIALGVDEGAAAADDDDDDDDEIMEACRQANIADFVLSLPEGLSTPCGPAGVQLSGGQRQRIAIARALARRPRLLLLDEATSSLDTESERAVQAALDAAARAEGGPGGRARTTVAVAHRLSTVRNADAIFVFSRGRIVEAGTHEELLEERGMYYEMCLGQSLDRAA</sequence>
<feature type="domain" description="ABC transmembrane type-1" evidence="15">
    <location>
        <begin position="60"/>
        <end position="350"/>
    </location>
</feature>
<evidence type="ECO:0000256" key="3">
    <source>
        <dbReference type="ARBA" id="ARBA00007577"/>
    </source>
</evidence>
<evidence type="ECO:0000256" key="4">
    <source>
        <dbReference type="ARBA" id="ARBA00022448"/>
    </source>
</evidence>
<dbReference type="GO" id="GO:0090374">
    <property type="term" value="P:oligopeptide export from mitochondrion"/>
    <property type="evidence" value="ECO:0007669"/>
    <property type="project" value="TreeGrafter"/>
</dbReference>
<feature type="region of interest" description="Disordered" evidence="12">
    <location>
        <begin position="1008"/>
        <end position="1029"/>
    </location>
</feature>
<dbReference type="GO" id="GO:0012505">
    <property type="term" value="C:endomembrane system"/>
    <property type="evidence" value="ECO:0007669"/>
    <property type="project" value="UniProtKB-SubCell"/>
</dbReference>
<dbReference type="GeneID" id="85314957"/>
<evidence type="ECO:0000256" key="2">
    <source>
        <dbReference type="ARBA" id="ARBA00004308"/>
    </source>
</evidence>
<feature type="transmembrane region" description="Helical" evidence="13">
    <location>
        <begin position="287"/>
        <end position="310"/>
    </location>
</feature>
<keyword evidence="5 13" id="KW-0812">Transmembrane</keyword>
<dbReference type="InterPro" id="IPR036640">
    <property type="entry name" value="ABC1_TM_sf"/>
</dbReference>
<feature type="domain" description="ABC transporter" evidence="14">
    <location>
        <begin position="1033"/>
        <end position="1286"/>
    </location>
</feature>
<keyword evidence="8" id="KW-0067">ATP-binding</keyword>
<evidence type="ECO:0000256" key="10">
    <source>
        <dbReference type="ARBA" id="ARBA00023136"/>
    </source>
</evidence>
<dbReference type="InterPro" id="IPR003439">
    <property type="entry name" value="ABC_transporter-like_ATP-bd"/>
</dbReference>
<keyword evidence="16" id="KW-0378">Hydrolase</keyword>
<dbReference type="Pfam" id="PF00664">
    <property type="entry name" value="ABC_membrane"/>
    <property type="match status" value="2"/>
</dbReference>
<dbReference type="PROSITE" id="PS50929">
    <property type="entry name" value="ABC_TM1F"/>
    <property type="match status" value="2"/>
</dbReference>
<keyword evidence="11" id="KW-0325">Glycoprotein</keyword>
<reference evidence="16" key="1">
    <citation type="submission" date="2023-06" db="EMBL/GenBank/DDBJ databases">
        <title>Genome-scale phylogeny and comparative genomics of the fungal order Sordariales.</title>
        <authorList>
            <consortium name="Lawrence Berkeley National Laboratory"/>
            <person name="Hensen N."/>
            <person name="Bonometti L."/>
            <person name="Westerberg I."/>
            <person name="Brannstrom I.O."/>
            <person name="Guillou S."/>
            <person name="Cros-Aarteil S."/>
            <person name="Calhoun S."/>
            <person name="Haridas S."/>
            <person name="Kuo A."/>
            <person name="Mondo S."/>
            <person name="Pangilinan J."/>
            <person name="Riley R."/>
            <person name="Labutti K."/>
            <person name="Andreopoulos B."/>
            <person name="Lipzen A."/>
            <person name="Chen C."/>
            <person name="Yanf M."/>
            <person name="Daum C."/>
            <person name="Ng V."/>
            <person name="Clum A."/>
            <person name="Steindorff A."/>
            <person name="Ohm R."/>
            <person name="Martin F."/>
            <person name="Silar P."/>
            <person name="Natvig D."/>
            <person name="Lalanne C."/>
            <person name="Gautier V."/>
            <person name="Ament-Velasquez S.L."/>
            <person name="Kruys A."/>
            <person name="Hutchinson M.I."/>
            <person name="Powell A.J."/>
            <person name="Barry K."/>
            <person name="Miller A.N."/>
            <person name="Grigoriev I.V."/>
            <person name="Debuchy R."/>
            <person name="Gladieux P."/>
            <person name="Thoren M.H."/>
            <person name="Johannesson H."/>
        </authorList>
    </citation>
    <scope>NUCLEOTIDE SEQUENCE</scope>
    <source>
        <strain evidence="16">8032-3</strain>
    </source>
</reference>
<dbReference type="GO" id="GO:0016887">
    <property type="term" value="F:ATP hydrolysis activity"/>
    <property type="evidence" value="ECO:0007669"/>
    <property type="project" value="InterPro"/>
</dbReference>
<dbReference type="CDD" id="cd18577">
    <property type="entry name" value="ABC_6TM_Pgp_ABCB1_D1_like"/>
    <property type="match status" value="1"/>
</dbReference>
<feature type="domain" description="ABC transporter" evidence="14">
    <location>
        <begin position="385"/>
        <end position="630"/>
    </location>
</feature>
<dbReference type="Gene3D" id="3.40.50.300">
    <property type="entry name" value="P-loop containing nucleotide triphosphate hydrolases"/>
    <property type="match status" value="2"/>
</dbReference>